<organism evidence="3 4">
    <name type="scientific">Hermetia illucens</name>
    <name type="common">Black soldier fly</name>
    <dbReference type="NCBI Taxonomy" id="343691"/>
    <lineage>
        <taxon>Eukaryota</taxon>
        <taxon>Metazoa</taxon>
        <taxon>Ecdysozoa</taxon>
        <taxon>Arthropoda</taxon>
        <taxon>Hexapoda</taxon>
        <taxon>Insecta</taxon>
        <taxon>Pterygota</taxon>
        <taxon>Neoptera</taxon>
        <taxon>Endopterygota</taxon>
        <taxon>Diptera</taxon>
        <taxon>Brachycera</taxon>
        <taxon>Stratiomyomorpha</taxon>
        <taxon>Stratiomyidae</taxon>
        <taxon>Hermetiinae</taxon>
        <taxon>Hermetia</taxon>
    </lineage>
</organism>
<dbReference type="Pfam" id="PF10961">
    <property type="entry name" value="SelK_SelG"/>
    <property type="match status" value="1"/>
</dbReference>
<evidence type="ECO:0000256" key="1">
    <source>
        <dbReference type="SAM" id="MobiDB-lite"/>
    </source>
</evidence>
<keyword evidence="2" id="KW-0472">Membrane</keyword>
<evidence type="ECO:0008006" key="5">
    <source>
        <dbReference type="Google" id="ProtNLM"/>
    </source>
</evidence>
<gene>
    <name evidence="3" type="ORF">HERILL_LOCUS12581</name>
</gene>
<keyword evidence="4" id="KW-1185">Reference proteome</keyword>
<dbReference type="Proteomes" id="UP000594454">
    <property type="component" value="Chromosome 5"/>
</dbReference>
<name>A0A7R8UZV1_HERIL</name>
<dbReference type="InParanoid" id="A0A7R8UZV1"/>
<reference evidence="3 4" key="1">
    <citation type="submission" date="2020-11" db="EMBL/GenBank/DDBJ databases">
        <authorList>
            <person name="Wallbank WR R."/>
            <person name="Pardo Diaz C."/>
            <person name="Kozak K."/>
            <person name="Martin S."/>
            <person name="Jiggins C."/>
            <person name="Moest M."/>
            <person name="Warren A I."/>
            <person name="Generalovic N T."/>
            <person name="Byers J.R.P. K."/>
            <person name="Montejo-Kovacevich G."/>
            <person name="Yen C E."/>
        </authorList>
    </citation>
    <scope>NUCLEOTIDE SEQUENCE [LARGE SCALE GENOMIC DNA]</scope>
</reference>
<feature type="transmembrane region" description="Helical" evidence="2">
    <location>
        <begin position="20"/>
        <end position="40"/>
    </location>
</feature>
<dbReference type="InterPro" id="IPR024491">
    <property type="entry name" value="Se_SelK/SelG"/>
</dbReference>
<proteinExistence type="predicted"/>
<evidence type="ECO:0000313" key="3">
    <source>
        <dbReference type="EMBL" id="CAD7090072.1"/>
    </source>
</evidence>
<dbReference type="AlphaFoldDB" id="A0A7R8UZV1"/>
<accession>A0A7R8UZV1</accession>
<sequence length="116" mass="11718">MVYISSDGQVYTQQPWTMQRFFGLFTGFFAFLMAFFRTLVDPLMAIGDNNNWSRGSGRGDAGGFRRGGGGGGGGGGGNGGGRPGGGGGGGPRIGRIMRMSDIRIPGGGCAGGSCGL</sequence>
<dbReference type="EMBL" id="LR899013">
    <property type="protein sequence ID" value="CAD7090072.1"/>
    <property type="molecule type" value="Genomic_DNA"/>
</dbReference>
<evidence type="ECO:0000313" key="4">
    <source>
        <dbReference type="Proteomes" id="UP000594454"/>
    </source>
</evidence>
<keyword evidence="2" id="KW-1133">Transmembrane helix</keyword>
<feature type="region of interest" description="Disordered" evidence="1">
    <location>
        <begin position="51"/>
        <end position="97"/>
    </location>
</feature>
<keyword evidence="2" id="KW-0812">Transmembrane</keyword>
<evidence type="ECO:0000256" key="2">
    <source>
        <dbReference type="SAM" id="Phobius"/>
    </source>
</evidence>
<dbReference type="OMA" id="LMFFRTM"/>
<feature type="compositionally biased region" description="Gly residues" evidence="1">
    <location>
        <begin position="56"/>
        <end position="92"/>
    </location>
</feature>
<protein>
    <recommendedName>
        <fullName evidence="5">Glycine-rich protein</fullName>
    </recommendedName>
</protein>